<feature type="transmembrane region" description="Helical" evidence="2">
    <location>
        <begin position="226"/>
        <end position="247"/>
    </location>
</feature>
<dbReference type="Proteomes" id="UP000192276">
    <property type="component" value="Unassembled WGS sequence"/>
</dbReference>
<feature type="transmembrane region" description="Helical" evidence="2">
    <location>
        <begin position="80"/>
        <end position="97"/>
    </location>
</feature>
<dbReference type="OrthoDB" id="9807602at2"/>
<accession>A0A1V9FEG0</accession>
<evidence type="ECO:0008006" key="5">
    <source>
        <dbReference type="Google" id="ProtNLM"/>
    </source>
</evidence>
<gene>
    <name evidence="3" type="ORF">A4R26_25600</name>
</gene>
<reference evidence="4" key="1">
    <citation type="submission" date="2016-04" db="EMBL/GenBank/DDBJ databases">
        <authorList>
            <person name="Chen L."/>
            <person name="Zhuang W."/>
            <person name="Wang G."/>
        </authorList>
    </citation>
    <scope>NUCLEOTIDE SEQUENCE [LARGE SCALE GENOMIC DNA]</scope>
    <source>
        <strain evidence="4">208</strain>
    </source>
</reference>
<feature type="transmembrane region" description="Helical" evidence="2">
    <location>
        <begin position="626"/>
        <end position="646"/>
    </location>
</feature>
<comment type="caution">
    <text evidence="3">The sequence shown here is derived from an EMBL/GenBank/DDBJ whole genome shotgun (WGS) entry which is preliminary data.</text>
</comment>
<proteinExistence type="predicted"/>
<protein>
    <recommendedName>
        <fullName evidence="5">DUF2723 domain-containing protein</fullName>
    </recommendedName>
</protein>
<evidence type="ECO:0000256" key="2">
    <source>
        <dbReference type="SAM" id="Phobius"/>
    </source>
</evidence>
<feature type="transmembrane region" description="Helical" evidence="2">
    <location>
        <begin position="296"/>
        <end position="315"/>
    </location>
</feature>
<evidence type="ECO:0000313" key="4">
    <source>
        <dbReference type="Proteomes" id="UP000192276"/>
    </source>
</evidence>
<feature type="transmembrane region" description="Helical" evidence="2">
    <location>
        <begin position="146"/>
        <end position="165"/>
    </location>
</feature>
<dbReference type="InterPro" id="IPR021280">
    <property type="entry name" value="TMEM260-like"/>
</dbReference>
<organism evidence="3 4">
    <name type="scientific">Niastella populi</name>
    <dbReference type="NCBI Taxonomy" id="550983"/>
    <lineage>
        <taxon>Bacteria</taxon>
        <taxon>Pseudomonadati</taxon>
        <taxon>Bacteroidota</taxon>
        <taxon>Chitinophagia</taxon>
        <taxon>Chitinophagales</taxon>
        <taxon>Chitinophagaceae</taxon>
        <taxon>Niastella</taxon>
    </lineage>
</organism>
<feature type="transmembrane region" description="Helical" evidence="2">
    <location>
        <begin position="185"/>
        <end position="214"/>
    </location>
</feature>
<feature type="transmembrane region" description="Helical" evidence="2">
    <location>
        <begin position="117"/>
        <end position="134"/>
    </location>
</feature>
<keyword evidence="2" id="KW-1133">Transmembrane helix</keyword>
<dbReference type="Pfam" id="PF11028">
    <property type="entry name" value="TMEM260-like"/>
    <property type="match status" value="1"/>
</dbReference>
<feature type="region of interest" description="Disordered" evidence="1">
    <location>
        <begin position="1102"/>
        <end position="1132"/>
    </location>
</feature>
<dbReference type="PANTHER" id="PTHR16214:SF3">
    <property type="entry name" value="TRANSMEMBRANE PROTEIN 260"/>
    <property type="match status" value="1"/>
</dbReference>
<feature type="transmembrane region" description="Helical" evidence="2">
    <location>
        <begin position="573"/>
        <end position="589"/>
    </location>
</feature>
<keyword evidence="2" id="KW-0472">Membrane</keyword>
<name>A0A1V9FEG0_9BACT</name>
<dbReference type="AlphaFoldDB" id="A0A1V9FEG0"/>
<dbReference type="PANTHER" id="PTHR16214">
    <property type="entry name" value="TRANSMEMBRANE PROTEIN 260"/>
    <property type="match status" value="1"/>
</dbReference>
<dbReference type="EMBL" id="LWBP01000197">
    <property type="protein sequence ID" value="OQP56722.1"/>
    <property type="molecule type" value="Genomic_DNA"/>
</dbReference>
<evidence type="ECO:0000313" key="3">
    <source>
        <dbReference type="EMBL" id="OQP56722.1"/>
    </source>
</evidence>
<feature type="transmembrane region" description="Helical" evidence="2">
    <location>
        <begin position="596"/>
        <end position="614"/>
    </location>
</feature>
<dbReference type="InterPro" id="IPR052724">
    <property type="entry name" value="GT117_domain-containing"/>
</dbReference>
<feature type="transmembrane region" description="Helical" evidence="2">
    <location>
        <begin position="267"/>
        <end position="284"/>
    </location>
</feature>
<keyword evidence="4" id="KW-1185">Reference proteome</keyword>
<dbReference type="STRING" id="550983.A4R26_25600"/>
<feature type="transmembrane region" description="Helical" evidence="2">
    <location>
        <begin position="7"/>
        <end position="24"/>
    </location>
</feature>
<keyword evidence="2" id="KW-0812">Transmembrane</keyword>
<feature type="transmembrane region" description="Helical" evidence="2">
    <location>
        <begin position="51"/>
        <end position="68"/>
    </location>
</feature>
<feature type="transmembrane region" description="Helical" evidence="2">
    <location>
        <begin position="345"/>
        <end position="364"/>
    </location>
</feature>
<evidence type="ECO:0000256" key="1">
    <source>
        <dbReference type="SAM" id="MobiDB-lite"/>
    </source>
</evidence>
<sequence>MNFNRVNNIVGWIVCLIACSVYVLTMEPTGSFWDCGEFISSAYKLQIPHPPGAPLFILLGRFFIVLFGDNPANAALGVNFMNAIASGFTILFLFWTITHFARKLVKIDGTDYSQQQLITIMGAGAVGALAYTFSDSFWYSAAEGEVYALSSLFTAVVFWAILKWEHEVDQESKTDGHRFSRADRWLIFIFYMMGLSIGVHLLNLLTIPAIVMVYYFKRYKVTRRGIIAAFLLGCVITGLVQVAIIQWSIKGAGQFDIFFVNSLGTPFFVGFGTYFVLLTILLIFGLRFTEAQVKKFTVFPVWLSAIVLLFCFPFIHSAGTFIALVLGLGVLIAICYYSKDNIISFLKIGLWSAIFLILGYSTYFTTLVRSSANPSVDMYNVDNPVSLVGYLSREQYGDWPVAYGPDFVYRSPFVTTGDLYVKGEDKYVVAGKTRKQDFSAKPSEEDKQQLAQQHPDWDVDKIGPHIFPRMWDNGNERNQEYVYRTFGGLSADEQPGFMNNIRYFLDYQFRWMYWRYFMWNFAGKQNDLQGFGNRRDGNWNSGINFIDKNIFGHSTPAELPETAGSKNKANNKLFFLPFILGVLGFLFQLNRNKRDWLINFLLFFFTGLAIVIYLNQSGQQPRERDYAYVGSFYAFAVWIGLGVIWVREQLSRYLKGPVTDYLALGVCLLAVPVLMASQEWDDHDRSKKTLARDIGKDYLQSCAKEGILISFGDNDTYPLWYAQEVEKNRLDLRVINYSLLGTDWYINELRYKVNESAPTDVIFTPEQIQGDKRNVVFTASYLSRMGYNAPLAGFDQNKYYDLYDLLKNVTGSDDPKYTMQMNEEDFGNILPVNKVSVPVDVEWVKKNIPLNPGDSVVSELKLDIKRSYLQKNDLAVLAIIAGNKWKRPIYFTSTQELEDLGLEKYVRMEGLAYRLVPVEGTNVQLDVSYKNVMENFAYGNAGKPNVYFDEENRRHLNSLRQAHAFLGMALVDAGKTDSARKELRKYDSQVREENIPYGMTSNRGNFHNRVTMTYLYAAYRSGDMELAKKVGKSVKTDLEQQMKYYRSLGDGGANNETLALNAMNYMNGKGGILSEKQEVFAQDIVSSYQMMMQMADWEKQFGGGAGQSPVENAPANLQNAADSQKAVDTVNK</sequence>
<dbReference type="RefSeq" id="WP_081168278.1">
    <property type="nucleotide sequence ID" value="NZ_LWBP01000197.1"/>
</dbReference>